<dbReference type="GO" id="GO:0016746">
    <property type="term" value="F:acyltransferase activity"/>
    <property type="evidence" value="ECO:0007669"/>
    <property type="project" value="UniProtKB-KW"/>
</dbReference>
<name>A0ABU5HZG8_9HYPH</name>
<protein>
    <submittedName>
        <fullName evidence="2">GNAT family N-acetyltransferase</fullName>
        <ecNumber evidence="2">2.3.1.-</ecNumber>
    </submittedName>
</protein>
<sequence length="421" mass="47428">MSATLVAIEDHAVERVTERPTRMRPVPLVEVDAGPAYPDRLLSIYEPRDAYGLIDELIHLSERSIERNVFYDPRFLVPAMPRLEDRRVRLLVMRDEREDRSRLRLLLPYSLERLGGLRKRSVMRVWSHPFGPLGSLPLDGDDPVGTLKSLVHTLEARSLDLPETLIIPQVRIDGGMIQAVERCARELGLPIRIVNRYSRAALRKAGPPSLSLFDGLSGKRRRELRRGRRWLASFGAVSLEIAREPNAFRLALEDFLILEASGWKGHARSALTSDRYRAAFAREALNALAEKDRARIFTLRLDGEAIASIVLLVDGGDAYAWKTAYEERYAKAAPGQLIMAEATRALLADPTIRRADSCAVPDHFVMNRFWRDRTEIGTIVLGLKPGMEDAVASVARSLTKSNRTANRIRIVREAILSVFGR</sequence>
<comment type="caution">
    <text evidence="2">The sequence shown here is derived from an EMBL/GenBank/DDBJ whole genome shotgun (WGS) entry which is preliminary data.</text>
</comment>
<accession>A0ABU5HZG8</accession>
<evidence type="ECO:0000313" key="3">
    <source>
        <dbReference type="Proteomes" id="UP001294412"/>
    </source>
</evidence>
<keyword evidence="2" id="KW-0808">Transferase</keyword>
<keyword evidence="2" id="KW-0012">Acyltransferase</keyword>
<keyword evidence="3" id="KW-1185">Reference proteome</keyword>
<dbReference type="Gene3D" id="3.40.630.30">
    <property type="match status" value="1"/>
</dbReference>
<evidence type="ECO:0000259" key="1">
    <source>
        <dbReference type="Pfam" id="PF13480"/>
    </source>
</evidence>
<dbReference type="SUPFAM" id="SSF55729">
    <property type="entry name" value="Acyl-CoA N-acyltransferases (Nat)"/>
    <property type="match status" value="1"/>
</dbReference>
<dbReference type="EC" id="2.3.1.-" evidence="2"/>
<dbReference type="Proteomes" id="UP001294412">
    <property type="component" value="Unassembled WGS sequence"/>
</dbReference>
<dbReference type="Pfam" id="PF13480">
    <property type="entry name" value="Acetyltransf_6"/>
    <property type="match status" value="1"/>
</dbReference>
<dbReference type="RefSeq" id="WP_322185802.1">
    <property type="nucleotide sequence ID" value="NZ_JAXLPB010000001.1"/>
</dbReference>
<proteinExistence type="predicted"/>
<organism evidence="2 3">
    <name type="scientific">Fulvimarina uroteuthidis</name>
    <dbReference type="NCBI Taxonomy" id="3098149"/>
    <lineage>
        <taxon>Bacteria</taxon>
        <taxon>Pseudomonadati</taxon>
        <taxon>Pseudomonadota</taxon>
        <taxon>Alphaproteobacteria</taxon>
        <taxon>Hyphomicrobiales</taxon>
        <taxon>Aurantimonadaceae</taxon>
        <taxon>Fulvimarina</taxon>
    </lineage>
</organism>
<dbReference type="InterPro" id="IPR038740">
    <property type="entry name" value="BioF2-like_GNAT_dom"/>
</dbReference>
<feature type="domain" description="BioF2-like acetyltransferase" evidence="1">
    <location>
        <begin position="219"/>
        <end position="356"/>
    </location>
</feature>
<reference evidence="2 3" key="1">
    <citation type="submission" date="2023-12" db="EMBL/GenBank/DDBJ databases">
        <title>Description of Novel Strain Fulvimarina sp. 2208YS6-2-32 isolated from Uroteuthis (Photololigo) edulis.</title>
        <authorList>
            <person name="Park J.-S."/>
        </authorList>
    </citation>
    <scope>NUCLEOTIDE SEQUENCE [LARGE SCALE GENOMIC DNA]</scope>
    <source>
        <strain evidence="2 3">2208YS6-2-32</strain>
    </source>
</reference>
<evidence type="ECO:0000313" key="2">
    <source>
        <dbReference type="EMBL" id="MDY8108356.1"/>
    </source>
</evidence>
<gene>
    <name evidence="2" type="ORF">U0C82_04215</name>
</gene>
<dbReference type="EMBL" id="JAXLPB010000001">
    <property type="protein sequence ID" value="MDY8108356.1"/>
    <property type="molecule type" value="Genomic_DNA"/>
</dbReference>
<dbReference type="InterPro" id="IPR016181">
    <property type="entry name" value="Acyl_CoA_acyltransferase"/>
</dbReference>